<evidence type="ECO:0000313" key="2">
    <source>
        <dbReference type="Proteomes" id="UP000092993"/>
    </source>
</evidence>
<dbReference type="AlphaFoldDB" id="A0A1C7LNE6"/>
<gene>
    <name evidence="1" type="ORF">A0H81_13939</name>
</gene>
<comment type="caution">
    <text evidence="1">The sequence shown here is derived from an EMBL/GenBank/DDBJ whole genome shotgun (WGS) entry which is preliminary data.</text>
</comment>
<keyword evidence="2" id="KW-1185">Reference proteome</keyword>
<organism evidence="1 2">
    <name type="scientific">Grifola frondosa</name>
    <name type="common">Maitake</name>
    <name type="synonym">Polyporus frondosus</name>
    <dbReference type="NCBI Taxonomy" id="5627"/>
    <lineage>
        <taxon>Eukaryota</taxon>
        <taxon>Fungi</taxon>
        <taxon>Dikarya</taxon>
        <taxon>Basidiomycota</taxon>
        <taxon>Agaricomycotina</taxon>
        <taxon>Agaricomycetes</taxon>
        <taxon>Polyporales</taxon>
        <taxon>Grifolaceae</taxon>
        <taxon>Grifola</taxon>
    </lineage>
</organism>
<accession>A0A1C7LNE6</accession>
<name>A0A1C7LNE6_GRIFR</name>
<protein>
    <submittedName>
        <fullName evidence="1">Uncharacterized protein</fullName>
    </submittedName>
</protein>
<reference evidence="1 2" key="1">
    <citation type="submission" date="2016-03" db="EMBL/GenBank/DDBJ databases">
        <title>Whole genome sequencing of Grifola frondosa 9006-11.</title>
        <authorList>
            <person name="Min B."/>
            <person name="Park H."/>
            <person name="Kim J.-G."/>
            <person name="Cho H."/>
            <person name="Oh Y.-L."/>
            <person name="Kong W.-S."/>
            <person name="Choi I.-G."/>
        </authorList>
    </citation>
    <scope>NUCLEOTIDE SEQUENCE [LARGE SCALE GENOMIC DNA]</scope>
    <source>
        <strain evidence="1 2">9006-11</strain>
    </source>
</reference>
<evidence type="ECO:0000313" key="1">
    <source>
        <dbReference type="EMBL" id="OBZ66098.1"/>
    </source>
</evidence>
<dbReference type="Proteomes" id="UP000092993">
    <property type="component" value="Unassembled WGS sequence"/>
</dbReference>
<proteinExistence type="predicted"/>
<sequence length="81" mass="9036">MPFSVREEKNVNEGVDAYHLKLDGYRESEPEVQESGTQCVSSLLDVVLRVADSENTVCGPSPPFPTTLMQPMPLSLRMRIL</sequence>
<dbReference type="EMBL" id="LUGG01000033">
    <property type="protein sequence ID" value="OBZ66098.1"/>
    <property type="molecule type" value="Genomic_DNA"/>
</dbReference>